<evidence type="ECO:0000256" key="1">
    <source>
        <dbReference type="SAM" id="Phobius"/>
    </source>
</evidence>
<keyword evidence="3" id="KW-1185">Reference proteome</keyword>
<feature type="transmembrane region" description="Helical" evidence="1">
    <location>
        <begin position="71"/>
        <end position="89"/>
    </location>
</feature>
<organism evidence="2 3">
    <name type="scientific">Solitalea longa</name>
    <dbReference type="NCBI Taxonomy" id="2079460"/>
    <lineage>
        <taxon>Bacteria</taxon>
        <taxon>Pseudomonadati</taxon>
        <taxon>Bacteroidota</taxon>
        <taxon>Sphingobacteriia</taxon>
        <taxon>Sphingobacteriales</taxon>
        <taxon>Sphingobacteriaceae</taxon>
        <taxon>Solitalea</taxon>
    </lineage>
</organism>
<name>A0A2S5A412_9SPHI</name>
<evidence type="ECO:0000313" key="3">
    <source>
        <dbReference type="Proteomes" id="UP000236893"/>
    </source>
</evidence>
<sequence length="104" mass="11926">MNTLNKITSLSELLAEKERIQRLQQENSLLMKMEMQSLRLKFKPITNIISLVSPARTPEEKFKKKELIKRYLRIVLPLAATTALGFTKFKVLAKVAHFAKGLIS</sequence>
<protein>
    <submittedName>
        <fullName evidence="2">Uncharacterized protein</fullName>
    </submittedName>
</protein>
<accession>A0A2S5A412</accession>
<comment type="caution">
    <text evidence="2">The sequence shown here is derived from an EMBL/GenBank/DDBJ whole genome shotgun (WGS) entry which is preliminary data.</text>
</comment>
<proteinExistence type="predicted"/>
<dbReference type="AlphaFoldDB" id="A0A2S5A412"/>
<dbReference type="RefSeq" id="WP_103788229.1">
    <property type="nucleotide sequence ID" value="NZ_PQVF01000004.1"/>
</dbReference>
<keyword evidence="1" id="KW-1133">Transmembrane helix</keyword>
<keyword evidence="1" id="KW-0472">Membrane</keyword>
<dbReference type="Proteomes" id="UP000236893">
    <property type="component" value="Unassembled WGS sequence"/>
</dbReference>
<dbReference type="EMBL" id="PQVF01000004">
    <property type="protein sequence ID" value="POY37321.1"/>
    <property type="molecule type" value="Genomic_DNA"/>
</dbReference>
<gene>
    <name evidence="2" type="ORF">C3K47_06025</name>
</gene>
<reference evidence="2 3" key="1">
    <citation type="submission" date="2018-01" db="EMBL/GenBank/DDBJ databases">
        <authorList>
            <person name="Gaut B.S."/>
            <person name="Morton B.R."/>
            <person name="Clegg M.T."/>
            <person name="Duvall M.R."/>
        </authorList>
    </citation>
    <scope>NUCLEOTIDE SEQUENCE [LARGE SCALE GENOMIC DNA]</scope>
    <source>
        <strain evidence="2 3">HR-AV</strain>
    </source>
</reference>
<evidence type="ECO:0000313" key="2">
    <source>
        <dbReference type="EMBL" id="POY37321.1"/>
    </source>
</evidence>
<keyword evidence="1" id="KW-0812">Transmembrane</keyword>